<evidence type="ECO:0000259" key="6">
    <source>
        <dbReference type="Pfam" id="PF01368"/>
    </source>
</evidence>
<protein>
    <recommendedName>
        <fullName evidence="2">Single-stranded-DNA-specific exonuclease RecJ</fullName>
    </recommendedName>
</protein>
<reference evidence="9 12" key="2">
    <citation type="submission" date="2020-04" db="EMBL/GenBank/DDBJ databases">
        <authorList>
            <person name="Hitch T.C.A."/>
            <person name="Wylensek D."/>
            <person name="Clavel T."/>
        </authorList>
    </citation>
    <scope>NUCLEOTIDE SEQUENCE [LARGE SCALE GENOMIC DNA]</scope>
    <source>
        <strain evidence="9 12">COR2-253-APC-1A</strain>
    </source>
</reference>
<dbReference type="InterPro" id="IPR038763">
    <property type="entry name" value="DHH_sf"/>
</dbReference>
<dbReference type="Pfam" id="PF17768">
    <property type="entry name" value="RecJ_OB"/>
    <property type="match status" value="1"/>
</dbReference>
<dbReference type="PANTHER" id="PTHR30255:SF2">
    <property type="entry name" value="SINGLE-STRANDED-DNA-SPECIFIC EXONUCLEASE RECJ"/>
    <property type="match status" value="1"/>
</dbReference>
<feature type="domain" description="DHHA1" evidence="7">
    <location>
        <begin position="358"/>
        <end position="449"/>
    </location>
</feature>
<evidence type="ECO:0000313" key="11">
    <source>
        <dbReference type="Proteomes" id="UP000245959"/>
    </source>
</evidence>
<evidence type="ECO:0000313" key="12">
    <source>
        <dbReference type="Proteomes" id="UP000576225"/>
    </source>
</evidence>
<dbReference type="InterPro" id="IPR001667">
    <property type="entry name" value="DDH_dom"/>
</dbReference>
<name>A0A2U1B7L4_9BACT</name>
<evidence type="ECO:0000256" key="1">
    <source>
        <dbReference type="ARBA" id="ARBA00005915"/>
    </source>
</evidence>
<gene>
    <name evidence="9" type="primary">recJ</name>
    <name evidence="10" type="ORF">C8D82_1054</name>
    <name evidence="9" type="ORF">HF882_03675</name>
</gene>
<keyword evidence="5 10" id="KW-0269">Exonuclease</keyword>
<feature type="domain" description="RecJ OB" evidence="8">
    <location>
        <begin position="463"/>
        <end position="564"/>
    </location>
</feature>
<accession>A0A2U1B7L4</accession>
<dbReference type="GO" id="GO:0006281">
    <property type="term" value="P:DNA repair"/>
    <property type="evidence" value="ECO:0007669"/>
    <property type="project" value="InterPro"/>
</dbReference>
<dbReference type="EMBL" id="QEKH01000005">
    <property type="protein sequence ID" value="PVY44675.1"/>
    <property type="molecule type" value="Genomic_DNA"/>
</dbReference>
<evidence type="ECO:0000259" key="7">
    <source>
        <dbReference type="Pfam" id="PF02272"/>
    </source>
</evidence>
<dbReference type="GO" id="GO:0006310">
    <property type="term" value="P:DNA recombination"/>
    <property type="evidence" value="ECO:0007669"/>
    <property type="project" value="InterPro"/>
</dbReference>
<comment type="similarity">
    <text evidence="1">Belongs to the RecJ family.</text>
</comment>
<evidence type="ECO:0000313" key="10">
    <source>
        <dbReference type="EMBL" id="PVY44675.1"/>
    </source>
</evidence>
<dbReference type="Proteomes" id="UP000245959">
    <property type="component" value="Unassembled WGS sequence"/>
</dbReference>
<evidence type="ECO:0000256" key="3">
    <source>
        <dbReference type="ARBA" id="ARBA00022722"/>
    </source>
</evidence>
<dbReference type="NCBIfam" id="TIGR00644">
    <property type="entry name" value="recJ"/>
    <property type="match status" value="1"/>
</dbReference>
<dbReference type="GO" id="GO:0008409">
    <property type="term" value="F:5'-3' exonuclease activity"/>
    <property type="evidence" value="ECO:0007669"/>
    <property type="project" value="InterPro"/>
</dbReference>
<proteinExistence type="inferred from homology"/>
<keyword evidence="4" id="KW-0378">Hydrolase</keyword>
<dbReference type="EMBL" id="JABAEW010000004">
    <property type="protein sequence ID" value="NMD85679.1"/>
    <property type="molecule type" value="Genomic_DNA"/>
</dbReference>
<comment type="caution">
    <text evidence="10">The sequence shown here is derived from an EMBL/GenBank/DDBJ whole genome shotgun (WGS) entry which is preliminary data.</text>
</comment>
<evidence type="ECO:0000256" key="5">
    <source>
        <dbReference type="ARBA" id="ARBA00022839"/>
    </source>
</evidence>
<dbReference type="Pfam" id="PF02272">
    <property type="entry name" value="DHHA1"/>
    <property type="match status" value="1"/>
</dbReference>
<dbReference type="GeneID" id="78294324"/>
<evidence type="ECO:0000256" key="2">
    <source>
        <dbReference type="ARBA" id="ARBA00019841"/>
    </source>
</evidence>
<dbReference type="Gene3D" id="3.90.1640.30">
    <property type="match status" value="1"/>
</dbReference>
<evidence type="ECO:0000256" key="4">
    <source>
        <dbReference type="ARBA" id="ARBA00022801"/>
    </source>
</evidence>
<sequence length="569" mass="63273">MGVKNWKLAGNNLDEQANRIQQKFSLPHPIALYFAARGIGEDNIQDFLNPRLANLTDPYRFPGIQEASRRLWDAIAHKEPILIHGDYDTDGITASALLALVLRQNGGIVHSFIPHRFDDGYGFTPESLQKALDTFGPCKVLVTVDCGITSCDAVNDAVERGIDVIVTDHHEAGSELPKALAVINPKVYPELEDLQLLSGAGAAFKLSHAFIKYGREHNLGGFQTRLEEVLDYVALGTVADIVPLLGENRVMVKFGIETLRKQLRPGVRALIESSKLRSELTPADITFRLAPRINAAGRVGDANVALQLLESEHIVEAYQCASQLETYNRVRQEKEQEIYQEACEQIERNLAWQSEYSLLVAGRDWHQGVIGIVASRLARDYNRPTIVLTIQGDVAYGSGRSIACLNLVEVLSHTSELLDRYGGHPMAVGIGLKADRIADFFEAMDREVRKQISSADLEDFISYDGEASLHELTPEFFKYLAMLSPFGHSNVKPIYRFNEVQVQRCSVVGGAHTRGTLRGRTGQIDFIAFNRPSSAFYGKTLDVLATPQLNRHQGLEIPQLNIIDIREVY</sequence>
<evidence type="ECO:0000259" key="8">
    <source>
        <dbReference type="Pfam" id="PF17768"/>
    </source>
</evidence>
<dbReference type="Gene3D" id="3.10.310.30">
    <property type="match status" value="1"/>
</dbReference>
<keyword evidence="3" id="KW-0540">Nuclease</keyword>
<dbReference type="InterPro" id="IPR003156">
    <property type="entry name" value="DHHA1_dom"/>
</dbReference>
<reference evidence="10 11" key="1">
    <citation type="submission" date="2018-04" db="EMBL/GenBank/DDBJ databases">
        <title>Genomic Encyclopedia of Type Strains, Phase IV (KMG-IV): sequencing the most valuable type-strain genomes for metagenomic binning, comparative biology and taxonomic classification.</title>
        <authorList>
            <person name="Goeker M."/>
        </authorList>
    </citation>
    <scope>NUCLEOTIDE SEQUENCE [LARGE SCALE GENOMIC DNA]</scope>
    <source>
        <strain evidence="10 11">DSM 14823</strain>
    </source>
</reference>
<feature type="domain" description="DDH" evidence="6">
    <location>
        <begin position="81"/>
        <end position="237"/>
    </location>
</feature>
<dbReference type="RefSeq" id="WP_116883002.1">
    <property type="nucleotide sequence ID" value="NZ_CALXNT010000094.1"/>
</dbReference>
<dbReference type="PANTHER" id="PTHR30255">
    <property type="entry name" value="SINGLE-STRANDED-DNA-SPECIFIC EXONUCLEASE RECJ"/>
    <property type="match status" value="1"/>
</dbReference>
<dbReference type="SUPFAM" id="SSF64182">
    <property type="entry name" value="DHH phosphoesterases"/>
    <property type="match status" value="1"/>
</dbReference>
<dbReference type="InterPro" id="IPR051673">
    <property type="entry name" value="SSDNA_exonuclease_RecJ"/>
</dbReference>
<dbReference type="Pfam" id="PF01368">
    <property type="entry name" value="DHH"/>
    <property type="match status" value="1"/>
</dbReference>
<dbReference type="GO" id="GO:0003676">
    <property type="term" value="F:nucleic acid binding"/>
    <property type="evidence" value="ECO:0007669"/>
    <property type="project" value="InterPro"/>
</dbReference>
<organism evidence="10 11">
    <name type="scientific">Victivallis vadensis</name>
    <dbReference type="NCBI Taxonomy" id="172901"/>
    <lineage>
        <taxon>Bacteria</taxon>
        <taxon>Pseudomonadati</taxon>
        <taxon>Lentisphaerota</taxon>
        <taxon>Lentisphaeria</taxon>
        <taxon>Victivallales</taxon>
        <taxon>Victivallaceae</taxon>
        <taxon>Victivallis</taxon>
    </lineage>
</organism>
<dbReference type="InterPro" id="IPR004610">
    <property type="entry name" value="RecJ"/>
</dbReference>
<dbReference type="InterPro" id="IPR041122">
    <property type="entry name" value="RecJ_OB"/>
</dbReference>
<evidence type="ECO:0000313" key="9">
    <source>
        <dbReference type="EMBL" id="NMD85679.1"/>
    </source>
</evidence>
<dbReference type="Proteomes" id="UP000576225">
    <property type="component" value="Unassembled WGS sequence"/>
</dbReference>
<dbReference type="AlphaFoldDB" id="A0A2U1B7L4"/>
<keyword evidence="11" id="KW-1185">Reference proteome</keyword>